<evidence type="ECO:0000256" key="3">
    <source>
        <dbReference type="ARBA" id="ARBA00022833"/>
    </source>
</evidence>
<keyword evidence="4" id="KW-0456">Lyase</keyword>
<evidence type="ECO:0000259" key="5">
    <source>
        <dbReference type="PROSITE" id="PS51891"/>
    </source>
</evidence>
<dbReference type="Proteomes" id="UP000046176">
    <property type="component" value="Unassembled WGS sequence"/>
</dbReference>
<dbReference type="GO" id="GO:0016846">
    <property type="term" value="F:carbon-sulfur lyase activity"/>
    <property type="evidence" value="ECO:0007669"/>
    <property type="project" value="InterPro"/>
</dbReference>
<evidence type="ECO:0000256" key="2">
    <source>
        <dbReference type="ARBA" id="ARBA00022723"/>
    </source>
</evidence>
<dbReference type="EMBL" id="CCRH01000028">
    <property type="protein sequence ID" value="CDZ41196.1"/>
    <property type="molecule type" value="Genomic_DNA"/>
</dbReference>
<dbReference type="InterPro" id="IPR006913">
    <property type="entry name" value="CENP-V/GFA"/>
</dbReference>
<protein>
    <recommendedName>
        <fullName evidence="5">CENP-V/GFA domain-containing protein</fullName>
    </recommendedName>
</protein>
<dbReference type="SUPFAM" id="SSF51316">
    <property type="entry name" value="Mss4-like"/>
    <property type="match status" value="1"/>
</dbReference>
<keyword evidence="3" id="KW-0862">Zinc</keyword>
<evidence type="ECO:0000313" key="6">
    <source>
        <dbReference type="EMBL" id="CDZ41196.1"/>
    </source>
</evidence>
<dbReference type="PROSITE" id="PS51891">
    <property type="entry name" value="CENP_V_GFA"/>
    <property type="match status" value="1"/>
</dbReference>
<evidence type="ECO:0000256" key="4">
    <source>
        <dbReference type="ARBA" id="ARBA00023239"/>
    </source>
</evidence>
<evidence type="ECO:0000256" key="1">
    <source>
        <dbReference type="ARBA" id="ARBA00005495"/>
    </source>
</evidence>
<gene>
    <name evidence="6" type="ORF">NGAL_HAMBI1145_57760</name>
</gene>
<dbReference type="GO" id="GO:0046872">
    <property type="term" value="F:metal ion binding"/>
    <property type="evidence" value="ECO:0007669"/>
    <property type="project" value="UniProtKB-KW"/>
</dbReference>
<name>A0A0T7G1Q9_NEOGA</name>
<evidence type="ECO:0000313" key="7">
    <source>
        <dbReference type="Proteomes" id="UP000046176"/>
    </source>
</evidence>
<dbReference type="RefSeq" id="WP_046669517.1">
    <property type="nucleotide sequence ID" value="NZ_CCRH01000028.1"/>
</dbReference>
<sequence length="138" mass="15632">MTGTEVPVTRTAARSCGNFRLTLAGLPERVYACACLECQKATGSAFSYRARYRKQAIVADGGERRRFRRITDEGRWMDQVFCPNCGTLVYMEAELLENGIVVSVGCFGEPDFPPPAAIFWSRRRHGWYEPDTEIRLVE</sequence>
<dbReference type="Pfam" id="PF04828">
    <property type="entry name" value="GFA"/>
    <property type="match status" value="1"/>
</dbReference>
<dbReference type="AlphaFoldDB" id="A0A0T7G1Q9"/>
<comment type="similarity">
    <text evidence="1">Belongs to the Gfa family.</text>
</comment>
<feature type="domain" description="CENP-V/GFA" evidence="5">
    <location>
        <begin position="10"/>
        <end position="121"/>
    </location>
</feature>
<accession>A0A0T7G1Q9</accession>
<dbReference type="PANTHER" id="PTHR33337:SF40">
    <property type="entry name" value="CENP-V_GFA DOMAIN-CONTAINING PROTEIN-RELATED"/>
    <property type="match status" value="1"/>
</dbReference>
<dbReference type="InterPro" id="IPR011057">
    <property type="entry name" value="Mss4-like_sf"/>
</dbReference>
<dbReference type="Gene3D" id="3.90.1590.10">
    <property type="entry name" value="glutathione-dependent formaldehyde- activating enzyme (gfa)"/>
    <property type="match status" value="1"/>
</dbReference>
<dbReference type="OrthoDB" id="9807246at2"/>
<reference evidence="6 7" key="1">
    <citation type="submission" date="2014-08" db="EMBL/GenBank/DDBJ databases">
        <authorList>
            <person name="Chen Y.-H."/>
        </authorList>
    </citation>
    <scope>NUCLEOTIDE SEQUENCE [LARGE SCALE GENOMIC DNA]</scope>
</reference>
<proteinExistence type="inferred from homology"/>
<organism evidence="6 7">
    <name type="scientific">Neorhizobium galegae bv. officinalis</name>
    <dbReference type="NCBI Taxonomy" id="323656"/>
    <lineage>
        <taxon>Bacteria</taxon>
        <taxon>Pseudomonadati</taxon>
        <taxon>Pseudomonadota</taxon>
        <taxon>Alphaproteobacteria</taxon>
        <taxon>Hyphomicrobiales</taxon>
        <taxon>Rhizobiaceae</taxon>
        <taxon>Rhizobium/Agrobacterium group</taxon>
        <taxon>Neorhizobium</taxon>
    </lineage>
</organism>
<keyword evidence="2" id="KW-0479">Metal-binding</keyword>
<dbReference type="PANTHER" id="PTHR33337">
    <property type="entry name" value="GFA DOMAIN-CONTAINING PROTEIN"/>
    <property type="match status" value="1"/>
</dbReference>